<keyword evidence="2" id="KW-0808">Transferase</keyword>
<dbReference type="EMBL" id="JACHMW010000001">
    <property type="protein sequence ID" value="MBB5849435.1"/>
    <property type="molecule type" value="Genomic_DNA"/>
</dbReference>
<protein>
    <submittedName>
        <fullName evidence="2">Apolipoprotein N-acyltransferase</fullName>
    </submittedName>
</protein>
<name>A0A4Y8ZJE7_9MICC</name>
<feature type="transmembrane region" description="Helical" evidence="1">
    <location>
        <begin position="6"/>
        <end position="27"/>
    </location>
</feature>
<dbReference type="GO" id="GO:0016746">
    <property type="term" value="F:acyltransferase activity"/>
    <property type="evidence" value="ECO:0007669"/>
    <property type="project" value="UniProtKB-KW"/>
</dbReference>
<dbReference type="Proteomes" id="UP000567246">
    <property type="component" value="Unassembled WGS sequence"/>
</dbReference>
<comment type="caution">
    <text evidence="2">The sequence shown here is derived from an EMBL/GenBank/DDBJ whole genome shotgun (WGS) entry which is preliminary data.</text>
</comment>
<keyword evidence="2" id="KW-0012">Acyltransferase</keyword>
<keyword evidence="2" id="KW-0449">Lipoprotein</keyword>
<keyword evidence="1" id="KW-0812">Transmembrane</keyword>
<keyword evidence="1" id="KW-1133">Transmembrane helix</keyword>
<proteinExistence type="predicted"/>
<accession>A0A4Y8ZJE7</accession>
<gene>
    <name evidence="2" type="ORF">HDA33_001999</name>
</gene>
<keyword evidence="1" id="KW-0472">Membrane</keyword>
<feature type="transmembrane region" description="Helical" evidence="1">
    <location>
        <begin position="63"/>
        <end position="84"/>
    </location>
</feature>
<sequence>MMREKAAGVVGMSFFAVSTGILVLLLITGSETPRETMVFFALIIGCYALSALCFAAAKRVLLALLSGALAVASFPLALFIGYVVEMLQSQQ</sequence>
<evidence type="ECO:0000313" key="2">
    <source>
        <dbReference type="EMBL" id="MBB5849435.1"/>
    </source>
</evidence>
<dbReference type="AlphaFoldDB" id="A0A4Y8ZJE7"/>
<evidence type="ECO:0000256" key="1">
    <source>
        <dbReference type="SAM" id="Phobius"/>
    </source>
</evidence>
<organism evidence="2 3">
    <name type="scientific">Micrococcus endophyticus</name>
    <dbReference type="NCBI Taxonomy" id="455343"/>
    <lineage>
        <taxon>Bacteria</taxon>
        <taxon>Bacillati</taxon>
        <taxon>Actinomycetota</taxon>
        <taxon>Actinomycetes</taxon>
        <taxon>Micrococcales</taxon>
        <taxon>Micrococcaceae</taxon>
        <taxon>Micrococcus</taxon>
    </lineage>
</organism>
<feature type="transmembrane region" description="Helical" evidence="1">
    <location>
        <begin position="39"/>
        <end position="57"/>
    </location>
</feature>
<evidence type="ECO:0000313" key="3">
    <source>
        <dbReference type="Proteomes" id="UP000567246"/>
    </source>
</evidence>
<dbReference type="RefSeq" id="WP_184172991.1">
    <property type="nucleotide sequence ID" value="NZ_BAABAG010000012.1"/>
</dbReference>
<reference evidence="2 3" key="1">
    <citation type="submission" date="2020-08" db="EMBL/GenBank/DDBJ databases">
        <title>Sequencing the genomes of 1000 actinobacteria strains.</title>
        <authorList>
            <person name="Klenk H.-P."/>
        </authorList>
    </citation>
    <scope>NUCLEOTIDE SEQUENCE [LARGE SCALE GENOMIC DNA]</scope>
    <source>
        <strain evidence="2 3">DSM 17945</strain>
    </source>
</reference>
<keyword evidence="3" id="KW-1185">Reference proteome</keyword>